<sequence length="140" mass="15620">MAEEFFGGPLRRLFWGPAAVFSEWRAGAAGEMDWIETPSAHIFKINAPGFGREEVKVQLEEGSVIHVRGEAKEEPISKEAIWRLAERGKGDFSRRFPLPEDAKPDQIRAQVENGVLTVVVPREVAPPRPKSRSITVSSKL</sequence>
<organism evidence="5 6">
    <name type="scientific">Spirodela intermedia</name>
    <name type="common">Intermediate duckweed</name>
    <dbReference type="NCBI Taxonomy" id="51605"/>
    <lineage>
        <taxon>Eukaryota</taxon>
        <taxon>Viridiplantae</taxon>
        <taxon>Streptophyta</taxon>
        <taxon>Embryophyta</taxon>
        <taxon>Tracheophyta</taxon>
        <taxon>Spermatophyta</taxon>
        <taxon>Magnoliopsida</taxon>
        <taxon>Liliopsida</taxon>
        <taxon>Araceae</taxon>
        <taxon>Lemnoideae</taxon>
        <taxon>Spirodela</taxon>
    </lineage>
</organism>
<dbReference type="InterPro" id="IPR031107">
    <property type="entry name" value="Small_HSP"/>
</dbReference>
<evidence type="ECO:0000256" key="3">
    <source>
        <dbReference type="RuleBase" id="RU003616"/>
    </source>
</evidence>
<evidence type="ECO:0000256" key="1">
    <source>
        <dbReference type="ARBA" id="ARBA00023016"/>
    </source>
</evidence>
<reference evidence="5" key="1">
    <citation type="submission" date="2020-02" db="EMBL/GenBank/DDBJ databases">
        <authorList>
            <person name="Scholz U."/>
            <person name="Mascher M."/>
            <person name="Fiebig A."/>
        </authorList>
    </citation>
    <scope>NUCLEOTIDE SEQUENCE</scope>
</reference>
<evidence type="ECO:0000256" key="2">
    <source>
        <dbReference type="PROSITE-ProRule" id="PRU00285"/>
    </source>
</evidence>
<dbReference type="OrthoDB" id="1431247at2759"/>
<evidence type="ECO:0000313" key="5">
    <source>
        <dbReference type="EMBL" id="CAA7395694.1"/>
    </source>
</evidence>
<dbReference type="EMBL" id="LR746268">
    <property type="protein sequence ID" value="CAA7395694.1"/>
    <property type="molecule type" value="Genomic_DNA"/>
</dbReference>
<dbReference type="Proteomes" id="UP000663760">
    <property type="component" value="Chromosome 5"/>
</dbReference>
<dbReference type="Gene3D" id="2.60.40.790">
    <property type="match status" value="1"/>
</dbReference>
<dbReference type="SUPFAM" id="SSF49764">
    <property type="entry name" value="HSP20-like chaperones"/>
    <property type="match status" value="1"/>
</dbReference>
<dbReference type="InterPro" id="IPR008978">
    <property type="entry name" value="HSP20-like_chaperone"/>
</dbReference>
<feature type="domain" description="SHSP" evidence="4">
    <location>
        <begin position="23"/>
        <end position="137"/>
    </location>
</feature>
<dbReference type="AlphaFoldDB" id="A0A7I8KEP2"/>
<protein>
    <recommendedName>
        <fullName evidence="4">SHSP domain-containing protein</fullName>
    </recommendedName>
</protein>
<dbReference type="Pfam" id="PF00011">
    <property type="entry name" value="HSP20"/>
    <property type="match status" value="1"/>
</dbReference>
<evidence type="ECO:0000259" key="4">
    <source>
        <dbReference type="PROSITE" id="PS01031"/>
    </source>
</evidence>
<evidence type="ECO:0000313" key="6">
    <source>
        <dbReference type="Proteomes" id="UP000663760"/>
    </source>
</evidence>
<keyword evidence="6" id="KW-1185">Reference proteome</keyword>
<comment type="similarity">
    <text evidence="2 3">Belongs to the small heat shock protein (HSP20) family.</text>
</comment>
<dbReference type="PROSITE" id="PS01031">
    <property type="entry name" value="SHSP"/>
    <property type="match status" value="1"/>
</dbReference>
<gene>
    <name evidence="5" type="ORF">SI8410_05006357</name>
</gene>
<accession>A0A7I8KEP2</accession>
<dbReference type="InterPro" id="IPR002068">
    <property type="entry name" value="A-crystallin/Hsp20_dom"/>
</dbReference>
<dbReference type="PANTHER" id="PTHR11527">
    <property type="entry name" value="HEAT-SHOCK PROTEIN 20 FAMILY MEMBER"/>
    <property type="match status" value="1"/>
</dbReference>
<keyword evidence="1" id="KW-0346">Stress response</keyword>
<name>A0A7I8KEP2_SPIIN</name>
<proteinExistence type="inferred from homology"/>